<dbReference type="PANTHER" id="PTHR47495">
    <property type="entry name" value="ALDEHYDE DEHYDROGENASE"/>
    <property type="match status" value="1"/>
</dbReference>
<evidence type="ECO:0000259" key="1">
    <source>
        <dbReference type="SMART" id="SM01008"/>
    </source>
</evidence>
<keyword evidence="3" id="KW-1185">Reference proteome</keyword>
<dbReference type="InterPro" id="IPR037165">
    <property type="entry name" value="AldOxase/xan_DH_Mopterin-bd_sf"/>
</dbReference>
<dbReference type="PANTHER" id="PTHR47495:SF2">
    <property type="entry name" value="ALDEHYDE DEHYDROGENASE"/>
    <property type="match status" value="1"/>
</dbReference>
<dbReference type="SMART" id="SM01008">
    <property type="entry name" value="Ald_Xan_dh_C"/>
    <property type="match status" value="1"/>
</dbReference>
<proteinExistence type="predicted"/>
<dbReference type="InterPro" id="IPR006311">
    <property type="entry name" value="TAT_signal"/>
</dbReference>
<dbReference type="InterPro" id="IPR052516">
    <property type="entry name" value="N-heterocyclic_Hydroxylase"/>
</dbReference>
<feature type="domain" description="Aldehyde oxidase/xanthine dehydrogenase a/b hammerhead" evidence="1">
    <location>
        <begin position="203"/>
        <end position="298"/>
    </location>
</feature>
<dbReference type="Pfam" id="PF20256">
    <property type="entry name" value="MoCoBD_2"/>
    <property type="match status" value="2"/>
</dbReference>
<dbReference type="InterPro" id="IPR046867">
    <property type="entry name" value="AldOxase/xan_DH_MoCoBD2"/>
</dbReference>
<reference evidence="2" key="1">
    <citation type="submission" date="2023-06" db="EMBL/GenBank/DDBJ databases">
        <title>Genomic of Agaribacillus aureum.</title>
        <authorList>
            <person name="Wang G."/>
        </authorList>
    </citation>
    <scope>NUCLEOTIDE SEQUENCE</scope>
    <source>
        <strain evidence="2">BMA12</strain>
    </source>
</reference>
<dbReference type="RefSeq" id="WP_346757186.1">
    <property type="nucleotide sequence ID" value="NZ_JAUJEB010000001.1"/>
</dbReference>
<dbReference type="PROSITE" id="PS51318">
    <property type="entry name" value="TAT"/>
    <property type="match status" value="1"/>
</dbReference>
<sequence>MTSRRNFIKVSGLAGGGLAISLAVPKYARTMAFKPGDREITMNNFLTIDTGGNITAILTKHEMGQGTGTSVPTILADELGADWSKVKIKRSDYNPVYSWREMGTTGGSGSIERIWNAIRNAGATAREMMKQAAAQQWGVDTMVVKAENSFVINLITKERLEFGQLAEAASKLPVPEKVVLKKPKDYVYIGTSVKNRITPEVVAGKANYGIDMDIPSMVYAAIKRCPVFNGKVVTYDDTEARGLKGVLDIFPLTLSEDVKKTLHPKIGYVDEGVVVVADSTWTAFKATKLLKITWDQGANGSRSTTSLENEMKAAKDAVSFKFEMGDFEQVLNDRNNEILEVEYNNPHHPHALMEPINATAHFTGEACEVWVGTQDAAQTNAEVAKLLGLPRENVTVHVLNSGGSFGRRYHMDSSIEAAFISRKINKPVKVTWTREDEMMHDHFQHCLRNYLTAVITPDKRVVGVQNKAICTVDYAIWSEKWDHYYAFPNIRGYRAHVPTLVQQGAWRSVGEHSGSLGKECFIDELAHKTGKDPIDYRIELLGNEVDWGDPKDFPNWVINYFLPRKKIIRQRYLDTLEYIRMHNLWKKEMPYGRGKGFAIANFGDTICAQIAEVTMDDSECGFSVDKVTAVVYCGMVVNPHFGRGQIEGAIIWALSAVKYGGITVENGVVQRTNFDNNKVVRMDETPEIEVIFIESDEEPCGLGEPGTPALAPAVLNAIFDASGKRIREIPVRKEIFQSA</sequence>
<gene>
    <name evidence="2" type="ORF">QQ020_07340</name>
</gene>
<evidence type="ECO:0000313" key="3">
    <source>
        <dbReference type="Proteomes" id="UP001172083"/>
    </source>
</evidence>
<organism evidence="2 3">
    <name type="scientific">Agaribacillus aureus</name>
    <dbReference type="NCBI Taxonomy" id="3051825"/>
    <lineage>
        <taxon>Bacteria</taxon>
        <taxon>Pseudomonadati</taxon>
        <taxon>Bacteroidota</taxon>
        <taxon>Cytophagia</taxon>
        <taxon>Cytophagales</taxon>
        <taxon>Splendidivirgaceae</taxon>
        <taxon>Agaribacillus</taxon>
    </lineage>
</organism>
<dbReference type="InterPro" id="IPR012368">
    <property type="entry name" value="OxRdtase_Mopterin-bd_su_IorB"/>
</dbReference>
<name>A0ABT8L2D3_9BACT</name>
<dbReference type="InterPro" id="IPR019546">
    <property type="entry name" value="TAT_signal_bac_arc"/>
</dbReference>
<dbReference type="Proteomes" id="UP001172083">
    <property type="component" value="Unassembled WGS sequence"/>
</dbReference>
<protein>
    <submittedName>
        <fullName evidence="2">Molybdopterin-dependent oxidoreductase</fullName>
    </submittedName>
</protein>
<dbReference type="NCBIfam" id="TIGR01409">
    <property type="entry name" value="TAT_signal_seq"/>
    <property type="match status" value="1"/>
</dbReference>
<dbReference type="InterPro" id="IPR008274">
    <property type="entry name" value="AldOxase/xan_DH_MoCoBD1"/>
</dbReference>
<dbReference type="PIRSF" id="PIRSF036389">
    <property type="entry name" value="IOR_B"/>
    <property type="match status" value="1"/>
</dbReference>
<dbReference type="Gene3D" id="3.30.365.10">
    <property type="entry name" value="Aldehyde oxidase/xanthine dehydrogenase, molybdopterin binding domain"/>
    <property type="match status" value="4"/>
</dbReference>
<dbReference type="SUPFAM" id="SSF56003">
    <property type="entry name" value="Molybdenum cofactor-binding domain"/>
    <property type="match status" value="2"/>
</dbReference>
<comment type="caution">
    <text evidence="2">The sequence shown here is derived from an EMBL/GenBank/DDBJ whole genome shotgun (WGS) entry which is preliminary data.</text>
</comment>
<dbReference type="Gene3D" id="3.90.1170.50">
    <property type="entry name" value="Aldehyde oxidase/xanthine dehydrogenase, a/b hammerhead"/>
    <property type="match status" value="1"/>
</dbReference>
<accession>A0ABT8L2D3</accession>
<dbReference type="Pfam" id="PF02738">
    <property type="entry name" value="MoCoBD_1"/>
    <property type="match status" value="1"/>
</dbReference>
<dbReference type="EMBL" id="JAUJEB010000001">
    <property type="protein sequence ID" value="MDN5211858.1"/>
    <property type="molecule type" value="Genomic_DNA"/>
</dbReference>
<evidence type="ECO:0000313" key="2">
    <source>
        <dbReference type="EMBL" id="MDN5211858.1"/>
    </source>
</evidence>
<dbReference type="InterPro" id="IPR000674">
    <property type="entry name" value="Ald_Oxase/Xan_DH_a/b"/>
</dbReference>